<evidence type="ECO:0000313" key="1">
    <source>
        <dbReference type="EMBL" id="KAK3746787.1"/>
    </source>
</evidence>
<accession>A0AAE1CZX0</accession>
<reference evidence="1" key="1">
    <citation type="journal article" date="2023" name="G3 (Bethesda)">
        <title>A reference genome for the long-term kleptoplast-retaining sea slug Elysia crispata morphotype clarki.</title>
        <authorList>
            <person name="Eastman K.E."/>
            <person name="Pendleton A.L."/>
            <person name="Shaikh M.A."/>
            <person name="Suttiyut T."/>
            <person name="Ogas R."/>
            <person name="Tomko P."/>
            <person name="Gavelis G."/>
            <person name="Widhalm J.R."/>
            <person name="Wisecaver J.H."/>
        </authorList>
    </citation>
    <scope>NUCLEOTIDE SEQUENCE</scope>
    <source>
        <strain evidence="1">ECLA1</strain>
    </source>
</reference>
<dbReference type="EMBL" id="JAWDGP010006115">
    <property type="protein sequence ID" value="KAK3746787.1"/>
    <property type="molecule type" value="Genomic_DNA"/>
</dbReference>
<evidence type="ECO:0000313" key="2">
    <source>
        <dbReference type="Proteomes" id="UP001283361"/>
    </source>
</evidence>
<sequence>MATRQPVHQESVITNANHVTQTFYATSSHIYLSAREDLCSSSFYIILKYLVMALTLFPTSQALRNLLSSLRLNMDLWSPSRDSNSFKLTFYVFYVNGFKIEGYNQENVLKLFSPAFLMSCIELRLVRYRIKQAVKPTAVTEQL</sequence>
<dbReference type="Proteomes" id="UP001283361">
    <property type="component" value="Unassembled WGS sequence"/>
</dbReference>
<proteinExistence type="predicted"/>
<protein>
    <submittedName>
        <fullName evidence="1">Uncharacterized protein</fullName>
    </submittedName>
</protein>
<gene>
    <name evidence="1" type="ORF">RRG08_031316</name>
</gene>
<keyword evidence="2" id="KW-1185">Reference proteome</keyword>
<organism evidence="1 2">
    <name type="scientific">Elysia crispata</name>
    <name type="common">lettuce slug</name>
    <dbReference type="NCBI Taxonomy" id="231223"/>
    <lineage>
        <taxon>Eukaryota</taxon>
        <taxon>Metazoa</taxon>
        <taxon>Spiralia</taxon>
        <taxon>Lophotrochozoa</taxon>
        <taxon>Mollusca</taxon>
        <taxon>Gastropoda</taxon>
        <taxon>Heterobranchia</taxon>
        <taxon>Euthyneura</taxon>
        <taxon>Panpulmonata</taxon>
        <taxon>Sacoglossa</taxon>
        <taxon>Placobranchoidea</taxon>
        <taxon>Plakobranchidae</taxon>
        <taxon>Elysia</taxon>
    </lineage>
</organism>
<comment type="caution">
    <text evidence="1">The sequence shown here is derived from an EMBL/GenBank/DDBJ whole genome shotgun (WGS) entry which is preliminary data.</text>
</comment>
<name>A0AAE1CZX0_9GAST</name>
<dbReference type="AlphaFoldDB" id="A0AAE1CZX0"/>